<dbReference type="GO" id="GO:0009279">
    <property type="term" value="C:cell outer membrane"/>
    <property type="evidence" value="ECO:0007669"/>
    <property type="project" value="UniProtKB-SubCell"/>
</dbReference>
<keyword evidence="3" id="KW-0812">Transmembrane</keyword>
<dbReference type="PANTHER" id="PTHR30026">
    <property type="entry name" value="OUTER MEMBRANE PROTEIN TOLC"/>
    <property type="match status" value="1"/>
</dbReference>
<protein>
    <recommendedName>
        <fullName evidence="7">Transporter</fullName>
    </recommendedName>
</protein>
<evidence type="ECO:0008006" key="7">
    <source>
        <dbReference type="Google" id="ProtNLM"/>
    </source>
</evidence>
<proteinExistence type="predicted"/>
<reference evidence="6" key="1">
    <citation type="submission" date="2018-05" db="EMBL/GenBank/DDBJ databases">
        <authorList>
            <person name="Lanie J.A."/>
            <person name="Ng W.-L."/>
            <person name="Kazmierczak K.M."/>
            <person name="Andrzejewski T.M."/>
            <person name="Davidsen T.M."/>
            <person name="Wayne K.J."/>
            <person name="Tettelin H."/>
            <person name="Glass J.I."/>
            <person name="Rusch D."/>
            <person name="Podicherti R."/>
            <person name="Tsui H.-C.T."/>
            <person name="Winkler M.E."/>
        </authorList>
    </citation>
    <scope>NUCLEOTIDE SEQUENCE</scope>
</reference>
<keyword evidence="2" id="KW-1134">Transmembrane beta strand</keyword>
<gene>
    <name evidence="6" type="ORF">METZ01_LOCUS174034</name>
</gene>
<keyword evidence="5" id="KW-0998">Cell outer membrane</keyword>
<dbReference type="GO" id="GO:0015562">
    <property type="term" value="F:efflux transmembrane transporter activity"/>
    <property type="evidence" value="ECO:0007669"/>
    <property type="project" value="InterPro"/>
</dbReference>
<dbReference type="Gene3D" id="1.20.1600.10">
    <property type="entry name" value="Outer membrane efflux proteins (OEP)"/>
    <property type="match status" value="1"/>
</dbReference>
<dbReference type="EMBL" id="UINC01032847">
    <property type="protein sequence ID" value="SVB21180.1"/>
    <property type="molecule type" value="Genomic_DNA"/>
</dbReference>
<evidence type="ECO:0000256" key="4">
    <source>
        <dbReference type="ARBA" id="ARBA00023136"/>
    </source>
</evidence>
<evidence type="ECO:0000256" key="1">
    <source>
        <dbReference type="ARBA" id="ARBA00004442"/>
    </source>
</evidence>
<dbReference type="AlphaFoldDB" id="A0A382C562"/>
<name>A0A382C562_9ZZZZ</name>
<accession>A0A382C562</accession>
<organism evidence="6">
    <name type="scientific">marine metagenome</name>
    <dbReference type="NCBI Taxonomy" id="408172"/>
    <lineage>
        <taxon>unclassified sequences</taxon>
        <taxon>metagenomes</taxon>
        <taxon>ecological metagenomes</taxon>
    </lineage>
</organism>
<dbReference type="SUPFAM" id="SSF56954">
    <property type="entry name" value="Outer membrane efflux proteins (OEP)"/>
    <property type="match status" value="1"/>
</dbReference>
<dbReference type="GO" id="GO:1990281">
    <property type="term" value="C:efflux pump complex"/>
    <property type="evidence" value="ECO:0007669"/>
    <property type="project" value="TreeGrafter"/>
</dbReference>
<dbReference type="GO" id="GO:0015288">
    <property type="term" value="F:porin activity"/>
    <property type="evidence" value="ECO:0007669"/>
    <property type="project" value="TreeGrafter"/>
</dbReference>
<dbReference type="PANTHER" id="PTHR30026:SF20">
    <property type="entry name" value="OUTER MEMBRANE PROTEIN TOLC"/>
    <property type="match status" value="1"/>
</dbReference>
<comment type="subcellular location">
    <subcellularLocation>
        <location evidence="1">Cell outer membrane</location>
    </subcellularLocation>
</comment>
<keyword evidence="4" id="KW-0472">Membrane</keyword>
<dbReference type="InterPro" id="IPR051906">
    <property type="entry name" value="TolC-like"/>
</dbReference>
<evidence type="ECO:0000256" key="5">
    <source>
        <dbReference type="ARBA" id="ARBA00023237"/>
    </source>
</evidence>
<evidence type="ECO:0000313" key="6">
    <source>
        <dbReference type="EMBL" id="SVB21180.1"/>
    </source>
</evidence>
<feature type="non-terminal residue" evidence="6">
    <location>
        <position position="372"/>
    </location>
</feature>
<evidence type="ECO:0000256" key="2">
    <source>
        <dbReference type="ARBA" id="ARBA00022452"/>
    </source>
</evidence>
<sequence>MSLFIPFILTASLNNHRSKTFHFTARVTFLFVIVVVLLLSSCTRLPNPLQSTELHEETSDALEQIANPPVITPREIDLYTAIALAVKNNRDLRVKIMEAALANQQVDLVRFGMLPKLAANAGYEQTDKYSPSTSVTVTGGEAAAIGDSPTYSTSTEKKISKADLGFTWNALDFGLSYIRAGQNADRYLIAKEIERKAIHNITRDVIIAYWNAVSANQILNDMTPVLERIDVALQNSAHIESLLLESPLEALKYQRELLDIQFRLQNQRDELLNAPVQLGKLMGLLPKEEYNLVATDTPLRPTKMNLIAMEKNALAYRPEMRENLYQQRISVEDTKGSMLALIPGLQFNTTWTYSNNQYLLNNNNVEYGARIG</sequence>
<evidence type="ECO:0000256" key="3">
    <source>
        <dbReference type="ARBA" id="ARBA00022692"/>
    </source>
</evidence>